<evidence type="ECO:0008006" key="2">
    <source>
        <dbReference type="Google" id="ProtNLM"/>
    </source>
</evidence>
<dbReference type="AlphaFoldDB" id="X0V5T2"/>
<reference evidence="1" key="1">
    <citation type="journal article" date="2014" name="Front. Microbiol.">
        <title>High frequency of phylogenetically diverse reductive dehalogenase-homologous genes in deep subseafloor sedimentary metagenomes.</title>
        <authorList>
            <person name="Kawai M."/>
            <person name="Futagami T."/>
            <person name="Toyoda A."/>
            <person name="Takaki Y."/>
            <person name="Nishi S."/>
            <person name="Hori S."/>
            <person name="Arai W."/>
            <person name="Tsubouchi T."/>
            <person name="Morono Y."/>
            <person name="Uchiyama I."/>
            <person name="Ito T."/>
            <person name="Fujiyama A."/>
            <person name="Inagaki F."/>
            <person name="Takami H."/>
        </authorList>
    </citation>
    <scope>NUCLEOTIDE SEQUENCE</scope>
    <source>
        <strain evidence="1">Expedition CK06-06</strain>
    </source>
</reference>
<dbReference type="EMBL" id="BARS01027081">
    <property type="protein sequence ID" value="GAG07863.1"/>
    <property type="molecule type" value="Genomic_DNA"/>
</dbReference>
<organism evidence="1">
    <name type="scientific">marine sediment metagenome</name>
    <dbReference type="NCBI Taxonomy" id="412755"/>
    <lineage>
        <taxon>unclassified sequences</taxon>
        <taxon>metagenomes</taxon>
        <taxon>ecological metagenomes</taxon>
    </lineage>
</organism>
<sequence length="251" mass="27579">EAKSPTIVFLDDLGQGAAAVQKAYMQLILARRINGHMVSDQVVFVAATNRREDKAGVTGILEPVKSRFKSILHLEVNAKDWIEWALENDVHMGVVGWIHYQPNMLTAGKPTNDIVNHPCPRTVTNASDLLKADMGSHAELSGALGEVGAASLRGFLNVYENLPDLDTILDNPDSAIIPDEPSALYATAMALVERANKSNANNIFRYIGRWQGTFADVAAYLVEDMRVKHPETSSTSGYIQWITDHADMYSN</sequence>
<proteinExistence type="predicted"/>
<gene>
    <name evidence="1" type="ORF">S01H1_42577</name>
</gene>
<name>X0V5T2_9ZZZZ</name>
<protein>
    <recommendedName>
        <fullName evidence="2">ATPase AAA-type core domain-containing protein</fullName>
    </recommendedName>
</protein>
<comment type="caution">
    <text evidence="1">The sequence shown here is derived from an EMBL/GenBank/DDBJ whole genome shotgun (WGS) entry which is preliminary data.</text>
</comment>
<evidence type="ECO:0000313" key="1">
    <source>
        <dbReference type="EMBL" id="GAG07863.1"/>
    </source>
</evidence>
<feature type="non-terminal residue" evidence="1">
    <location>
        <position position="1"/>
    </location>
</feature>
<accession>X0V5T2</accession>